<reference evidence="1" key="1">
    <citation type="journal article" date="2022" name="bioRxiv">
        <title>Population genetic analysis of Ophidiomyces ophidiicola, the causative agent of snake fungal disease, indicates recent introductions to the USA.</title>
        <authorList>
            <person name="Ladner J.T."/>
            <person name="Palmer J.M."/>
            <person name="Ettinger C.L."/>
            <person name="Stajich J.E."/>
            <person name="Farrell T.M."/>
            <person name="Glorioso B.M."/>
            <person name="Lawson B."/>
            <person name="Price S.J."/>
            <person name="Stengle A.G."/>
            <person name="Grear D.A."/>
            <person name="Lorch J.M."/>
        </authorList>
    </citation>
    <scope>NUCLEOTIDE SEQUENCE</scope>
    <source>
        <strain evidence="1">NWHC 24266-5</strain>
    </source>
</reference>
<comment type="caution">
    <text evidence="1">The sequence shown here is derived from an EMBL/GenBank/DDBJ whole genome shotgun (WGS) entry which is preliminary data.</text>
</comment>
<proteinExistence type="predicted"/>
<name>A0ACB8V5Q4_9EURO</name>
<dbReference type="EMBL" id="JALBCA010000008">
    <property type="protein sequence ID" value="KAI2392105.1"/>
    <property type="molecule type" value="Genomic_DNA"/>
</dbReference>
<organism evidence="1">
    <name type="scientific">Ophidiomyces ophidiicola</name>
    <dbReference type="NCBI Taxonomy" id="1387563"/>
    <lineage>
        <taxon>Eukaryota</taxon>
        <taxon>Fungi</taxon>
        <taxon>Dikarya</taxon>
        <taxon>Ascomycota</taxon>
        <taxon>Pezizomycotina</taxon>
        <taxon>Eurotiomycetes</taxon>
        <taxon>Eurotiomycetidae</taxon>
        <taxon>Onygenales</taxon>
        <taxon>Onygenaceae</taxon>
        <taxon>Ophidiomyces</taxon>
    </lineage>
</organism>
<gene>
    <name evidence="1" type="ORF">LOY88_000761</name>
</gene>
<evidence type="ECO:0000313" key="1">
    <source>
        <dbReference type="EMBL" id="KAI2392105.1"/>
    </source>
</evidence>
<sequence length="1080" mass="119621">MGDEKESGSRVHYADKDAIRPENPRRSLNRKGSTSSLSIRSAHSRVVPPEAVLPITYRTLSYNVDESLKKDPQQVTDKDSAERLRGISDLDWHMISIDEIARRLSTSIHQGLSVEQAQRRIAEYGKNAPTPPRTEWFRKIMGYFFGGFGVLLFIGCILVFVAWKPLGDPPALANLALAIVLGAVFLIQAGFNAWQDYSSSRVMASIKTMLPDDCRVIRDGEASMKSALHLVPGDVIKIKQGNKLPADVRLIETSPDLKFDRSILTGESEPVNGTVESTDKNYLETHCIGLQGTHCVAGTATGICVATGDNTIFGRIAGLTNKPRHEFTPIQKEILRFVLIIVSFIASVVIIVIILWSAWLRKYHPDWIDVSLLIVNCVSVGIAFVPEGLPVAVAMSLTIGANIMRKNKILCKSLATVETLGAVTVICSDKTGTLTKNEMYVTDSFAGGQEYKADDAKEGLFRGKDDDDTSNQALESLRVSGALCNAAEFDATTTKLPAGMMKIYGDPTDQAILRFSETLSSVQDLKTSWKKVFEIAFNSKNKFMIRVMSPFMPGTTATHSDEMNLWIKGAPEVLLSRCSTVLQDDGSVKHMSSTDRHEIEQIKDRWSGDGKRVILVAQRVISGDILPSLQSAKAERVVLDIAREDLTFIGLWGLIDPIRDEIPGVIETLRTAGIRVMMVTGDFKLTAQAIAKDCGIIRSAPALVHSIENLERDHEKPALSTNNDSLRSITISGPELITLNDTQWDQLCRYEEIVFARTTPEQKLRIVKEFQSRDQTVAMTGDGVNDAPALKAADVGVALGSGSDIAIEASDMVLLDSFSAIVEAVKYGRLTFDNLKKTIIYLLPAGSFSEFWPVMANVALGVPQVLSSFLMIIICLFTDAGGAITLAYEKPEMDVLLRPPRNAKKDRLVNARFILHAYGFVGIYECLLSFVMAFWYMSRRGVPFSALVLKFGNLDPKYDPAYVAKITNHASSIYFVNLVVIQFFNLLATRTRRLSIFQQPPLFNKETQNPLLFMAMVWSLFIVFIFCYIPGIQNTVDTTSVPVEHFFLPVAFGLGILLLDETRKYCVRRWPKGILARLAW</sequence>
<protein>
    <submittedName>
        <fullName evidence="1">Uncharacterized protein</fullName>
    </submittedName>
</protein>
<accession>A0ACB8V5Q4</accession>